<dbReference type="Gramene" id="PRQ39810">
    <property type="protein sequence ID" value="PRQ39810"/>
    <property type="gene ID" value="RchiOBHm_Chr4g0429281"/>
</dbReference>
<dbReference type="AlphaFoldDB" id="A0A2P6R048"/>
<proteinExistence type="predicted"/>
<keyword evidence="3" id="KW-1185">Reference proteome</keyword>
<feature type="region of interest" description="Disordered" evidence="1">
    <location>
        <begin position="1"/>
        <end position="37"/>
    </location>
</feature>
<protein>
    <submittedName>
        <fullName evidence="2">Uncharacterized protein</fullName>
    </submittedName>
</protein>
<accession>A0A2P6R048</accession>
<comment type="caution">
    <text evidence="2">The sequence shown here is derived from an EMBL/GenBank/DDBJ whole genome shotgun (WGS) entry which is preliminary data.</text>
</comment>
<gene>
    <name evidence="2" type="ORF">RchiOBHm_Chr4g0429281</name>
</gene>
<organism evidence="2 3">
    <name type="scientific">Rosa chinensis</name>
    <name type="common">China rose</name>
    <dbReference type="NCBI Taxonomy" id="74649"/>
    <lineage>
        <taxon>Eukaryota</taxon>
        <taxon>Viridiplantae</taxon>
        <taxon>Streptophyta</taxon>
        <taxon>Embryophyta</taxon>
        <taxon>Tracheophyta</taxon>
        <taxon>Spermatophyta</taxon>
        <taxon>Magnoliopsida</taxon>
        <taxon>eudicotyledons</taxon>
        <taxon>Gunneridae</taxon>
        <taxon>Pentapetalae</taxon>
        <taxon>rosids</taxon>
        <taxon>fabids</taxon>
        <taxon>Rosales</taxon>
        <taxon>Rosaceae</taxon>
        <taxon>Rosoideae</taxon>
        <taxon>Rosoideae incertae sedis</taxon>
        <taxon>Rosa</taxon>
    </lineage>
</organism>
<evidence type="ECO:0000313" key="3">
    <source>
        <dbReference type="Proteomes" id="UP000238479"/>
    </source>
</evidence>
<sequence length="52" mass="5956">MKRQSKSAATSSGANLKSTSSSQVHSKATMRWKMNSEKPTARWRDCNVLWWL</sequence>
<dbReference type="EMBL" id="PDCK01000042">
    <property type="protein sequence ID" value="PRQ39810.1"/>
    <property type="molecule type" value="Genomic_DNA"/>
</dbReference>
<evidence type="ECO:0000256" key="1">
    <source>
        <dbReference type="SAM" id="MobiDB-lite"/>
    </source>
</evidence>
<name>A0A2P6R048_ROSCH</name>
<feature type="compositionally biased region" description="Polar residues" evidence="1">
    <location>
        <begin position="1"/>
        <end position="26"/>
    </location>
</feature>
<dbReference type="Proteomes" id="UP000238479">
    <property type="component" value="Chromosome 4"/>
</dbReference>
<evidence type="ECO:0000313" key="2">
    <source>
        <dbReference type="EMBL" id="PRQ39810.1"/>
    </source>
</evidence>
<reference evidence="2 3" key="1">
    <citation type="journal article" date="2018" name="Nat. Genet.">
        <title>The Rosa genome provides new insights in the design of modern roses.</title>
        <authorList>
            <person name="Bendahmane M."/>
        </authorList>
    </citation>
    <scope>NUCLEOTIDE SEQUENCE [LARGE SCALE GENOMIC DNA]</scope>
    <source>
        <strain evidence="3">cv. Old Blush</strain>
    </source>
</reference>